<reference evidence="2" key="1">
    <citation type="submission" date="2015-06" db="EMBL/GenBank/DDBJ databases">
        <title>Comparative genomics of Burkholderia leaf nodule symbionts.</title>
        <authorList>
            <person name="Carlier A."/>
            <person name="Eberl L."/>
            <person name="Pinto-Carbo M."/>
        </authorList>
    </citation>
    <scope>NUCLEOTIDE SEQUENCE [LARGE SCALE GENOMIC DNA]</scope>
    <source>
        <strain evidence="2">UZHbot4</strain>
    </source>
</reference>
<dbReference type="SUPFAM" id="SSF52540">
    <property type="entry name" value="P-loop containing nucleoside triphosphate hydrolases"/>
    <property type="match status" value="1"/>
</dbReference>
<evidence type="ECO:0000313" key="2">
    <source>
        <dbReference type="Proteomes" id="UP000036959"/>
    </source>
</evidence>
<gene>
    <name evidence="1" type="ORF">BVER_05656c</name>
</gene>
<name>A0A0L0ME38_9BURK</name>
<dbReference type="InterPro" id="IPR047985">
    <property type="entry name" value="StbB-like"/>
</dbReference>
<keyword evidence="2" id="KW-1185">Reference proteome</keyword>
<evidence type="ECO:0000313" key="1">
    <source>
        <dbReference type="EMBL" id="KND60578.1"/>
    </source>
</evidence>
<dbReference type="PATRIC" id="fig|242163.4.peg.5722"/>
<sequence>MKVAVINFSGNVGKSTVARHLLFPRIKGAEYVSVESINADEGDSETVRGKQFGQLQEQLMMIDAAVIDVGASNVEDFIKLMRQYRGSHEDMDYFVVPAVKEDKQIKDTIATIQALASMGVSPKKVRVVFNKLEADETVEDAFYPLFAFHEDSKAFTLKPKAVIQFSELYQRMRQNKKTIPELIADQTDYKAQLRAATKPEEKQAAASMISMKRLAESAQANLDEVFAAITSK</sequence>
<dbReference type="NCBIfam" id="NF041292">
    <property type="entry name" value="StbB"/>
    <property type="match status" value="1"/>
</dbReference>
<comment type="caution">
    <text evidence="1">The sequence shown here is derived from an EMBL/GenBank/DDBJ whole genome shotgun (WGS) entry which is preliminary data.</text>
</comment>
<dbReference type="InterPro" id="IPR027417">
    <property type="entry name" value="P-loop_NTPase"/>
</dbReference>
<accession>A0A0L0ME38</accession>
<dbReference type="OrthoDB" id="5877230at2"/>
<proteinExistence type="predicted"/>
<dbReference type="EMBL" id="LFJJ01000055">
    <property type="protein sequence ID" value="KND60578.1"/>
    <property type="molecule type" value="Genomic_DNA"/>
</dbReference>
<dbReference type="Gene3D" id="3.40.50.300">
    <property type="entry name" value="P-loop containing nucleotide triphosphate hydrolases"/>
    <property type="match status" value="1"/>
</dbReference>
<organism evidence="1 2">
    <name type="scientific">Candidatus Burkholderia verschuerenii</name>
    <dbReference type="NCBI Taxonomy" id="242163"/>
    <lineage>
        <taxon>Bacteria</taxon>
        <taxon>Pseudomonadati</taxon>
        <taxon>Pseudomonadota</taxon>
        <taxon>Betaproteobacteria</taxon>
        <taxon>Burkholderiales</taxon>
        <taxon>Burkholderiaceae</taxon>
        <taxon>Burkholderia</taxon>
    </lineage>
</organism>
<protein>
    <submittedName>
        <fullName evidence="1">Stability protein StdB</fullName>
    </submittedName>
</protein>
<dbReference type="RefSeq" id="WP_050453522.1">
    <property type="nucleotide sequence ID" value="NZ_LFJJ01000055.1"/>
</dbReference>
<dbReference type="AlphaFoldDB" id="A0A0L0ME38"/>
<dbReference type="Proteomes" id="UP000036959">
    <property type="component" value="Unassembled WGS sequence"/>
</dbReference>